<proteinExistence type="predicted"/>
<dbReference type="EMBL" id="WIGN01000086">
    <property type="protein sequence ID" value="KAF6810511.1"/>
    <property type="molecule type" value="Genomic_DNA"/>
</dbReference>
<gene>
    <name evidence="2" type="ORF">CSOJ01_06323</name>
</gene>
<reference evidence="2 3" key="1">
    <citation type="journal article" date="2020" name="Phytopathology">
        <title>Genome Sequence Resources of Colletotrichum truncatum, C. plurivorum, C. musicola, and C. sojae: Four Species Pathogenic to Soybean (Glycine max).</title>
        <authorList>
            <person name="Rogerio F."/>
            <person name="Boufleur T.R."/>
            <person name="Ciampi-Guillardi M."/>
            <person name="Sukno S.A."/>
            <person name="Thon M.R."/>
            <person name="Massola Junior N.S."/>
            <person name="Baroncelli R."/>
        </authorList>
    </citation>
    <scope>NUCLEOTIDE SEQUENCE [LARGE SCALE GENOMIC DNA]</scope>
    <source>
        <strain evidence="2 3">LFN0009</strain>
    </source>
</reference>
<dbReference type="AlphaFoldDB" id="A0A8H6MWA3"/>
<sequence length="209" mass="22248">MKSFAVATILFSTAALAFPQLNHKRFTNGTNPNPGPICTPAKYQCRQNTDNTWGWDVCDTSSSWVSGGNCKTSETCVFNSLNGSPYCVPTPPTAPAPDSGRECSPGKYRCKNDPARGWSIQTCSAGGAWEHTLDCAASETCTYGAVAGYPYCTAKDGGRVCSPGTYQCSFNQSWGWDVCSTEGVWVRGGSCKVGETCSFNALNGSPYCV</sequence>
<feature type="chain" id="PRO_5034396171" evidence="1">
    <location>
        <begin position="18"/>
        <end position="209"/>
    </location>
</feature>
<dbReference type="Proteomes" id="UP000652219">
    <property type="component" value="Unassembled WGS sequence"/>
</dbReference>
<evidence type="ECO:0000313" key="2">
    <source>
        <dbReference type="EMBL" id="KAF6810511.1"/>
    </source>
</evidence>
<evidence type="ECO:0000313" key="3">
    <source>
        <dbReference type="Proteomes" id="UP000652219"/>
    </source>
</evidence>
<keyword evidence="3" id="KW-1185">Reference proteome</keyword>
<name>A0A8H6MWA3_9PEZI</name>
<organism evidence="2 3">
    <name type="scientific">Colletotrichum sojae</name>
    <dbReference type="NCBI Taxonomy" id="2175907"/>
    <lineage>
        <taxon>Eukaryota</taxon>
        <taxon>Fungi</taxon>
        <taxon>Dikarya</taxon>
        <taxon>Ascomycota</taxon>
        <taxon>Pezizomycotina</taxon>
        <taxon>Sordariomycetes</taxon>
        <taxon>Hypocreomycetidae</taxon>
        <taxon>Glomerellales</taxon>
        <taxon>Glomerellaceae</taxon>
        <taxon>Colletotrichum</taxon>
        <taxon>Colletotrichum orchidearum species complex</taxon>
    </lineage>
</organism>
<evidence type="ECO:0000256" key="1">
    <source>
        <dbReference type="SAM" id="SignalP"/>
    </source>
</evidence>
<feature type="signal peptide" evidence="1">
    <location>
        <begin position="1"/>
        <end position="17"/>
    </location>
</feature>
<keyword evidence="1" id="KW-0732">Signal</keyword>
<accession>A0A8H6MWA3</accession>
<protein>
    <submittedName>
        <fullName evidence="2">Uncharacterized protein</fullName>
    </submittedName>
</protein>
<comment type="caution">
    <text evidence="2">The sequence shown here is derived from an EMBL/GenBank/DDBJ whole genome shotgun (WGS) entry which is preliminary data.</text>
</comment>